<dbReference type="InterPro" id="IPR007219">
    <property type="entry name" value="XnlR_reg_dom"/>
</dbReference>
<dbReference type="CDD" id="cd12148">
    <property type="entry name" value="fungal_TF_MHR"/>
    <property type="match status" value="1"/>
</dbReference>
<dbReference type="EMBL" id="CP003009">
    <property type="protein sequence ID" value="AEO64408.1"/>
    <property type="molecule type" value="Genomic_DNA"/>
</dbReference>
<dbReference type="GO" id="GO:0008270">
    <property type="term" value="F:zinc ion binding"/>
    <property type="evidence" value="ECO:0007669"/>
    <property type="project" value="InterPro"/>
</dbReference>
<dbReference type="eggNOG" id="ENOG502S5RK">
    <property type="taxonomic scope" value="Eukaryota"/>
</dbReference>
<gene>
    <name evidence="7" type="ORF">THITE_2110543</name>
</gene>
<keyword evidence="2" id="KW-0805">Transcription regulation</keyword>
<feature type="compositionally biased region" description="Low complexity" evidence="5">
    <location>
        <begin position="277"/>
        <end position="290"/>
    </location>
</feature>
<sequence length="928" mass="100318">MDQLETQVSDLRSFLGAAPVPQQGADELRVVSPHSVAHHSAAPLRVSTHLQLSERGISSAQQTPQTQHAQHAQHAQEPQQAQQTQSQSPASTIVPSSNNAKRRADDADGAPAKQQRSKRNRYISIACNECKRRKIKCNGQTPCQRCGHLNLQCLYAPNCCANLKDSEEFRQMADQVRELQEQVSSLVSSVNSLRQETTRLAPLQDRVLPPPSVSPSSASSGRQQRTPLPFRVPTVYSGPTSMAYTVGVAKNTLLNMGYSGAAGDSHDDAAGQHEASPHASPLLAPAPSESLTQGAADPIWEFDEAEMMRVMDVYREEVDSMYPVVSLGPAIEYMKYAAAWTDSARRSGAAPPPGLEQFLSDPRTLLLKIMMCCALVVAEHGNSARAERLYDSMQPTIDKMLMTDPADVTRLPFLALCAGYRYLSNDEILGWRMMGQVARMCFELGLHRREGLLKITDRQTRRDVLHTFWSAYVLDRRWSFSTGLPFVCHDDKIDPKLPYPEDGHPFLVAMISYTRLSAKVWRMVDHFEPTVIRELKSRDFEELDREIMEWYESVQEDLKTGPLDLDRVSLPTGPHDLRRLRIWTRLRLNQVRIWLYTPVLHSATSMAENAPLARKVVDLAKQTIQLLALINSETDLYRRFQVFYHQFLTSSIAVLFLASTHAPLQFSALCRDEFYMALDLVKEMSARSFVSQRLWRTIRSLREYAPKLGLGLAEPSSFSSSSAAPAPAPAISSSLPGGGLATLAAAAPPSLPLPPPYLPGASSTQGHHGLTAPFGASGRAAGSASSLVPSPSDPQQQPQPQLAPGGPTTAAAAAAATAAATGHHHHHHQPIQTTAAAAAGDDQSNGLRLQTEMSRIYEGYMGAAYGAGGAAGAGAGAGGGAGAGAGGGAPAAMGYGGAPGHMLAGLGGDAFAAQVGDGGFYEHMRGMF</sequence>
<accession>G2QT82</accession>
<keyword evidence="4" id="KW-0539">Nucleus</keyword>
<dbReference type="STRING" id="578455.G2QT82"/>
<feature type="domain" description="Zn(2)-C6 fungal-type" evidence="6">
    <location>
        <begin position="126"/>
        <end position="155"/>
    </location>
</feature>
<keyword evidence="3" id="KW-0804">Transcription</keyword>
<feature type="region of interest" description="Disordered" evidence="5">
    <location>
        <begin position="755"/>
        <end position="843"/>
    </location>
</feature>
<dbReference type="Pfam" id="PF04082">
    <property type="entry name" value="Fungal_trans"/>
    <property type="match status" value="1"/>
</dbReference>
<feature type="compositionally biased region" description="Low complexity" evidence="5">
    <location>
        <begin position="58"/>
        <end position="91"/>
    </location>
</feature>
<evidence type="ECO:0000256" key="3">
    <source>
        <dbReference type="ARBA" id="ARBA00023163"/>
    </source>
</evidence>
<protein>
    <recommendedName>
        <fullName evidence="6">Zn(2)-C6 fungal-type domain-containing protein</fullName>
    </recommendedName>
</protein>
<dbReference type="GO" id="GO:0006351">
    <property type="term" value="P:DNA-templated transcription"/>
    <property type="evidence" value="ECO:0007669"/>
    <property type="project" value="InterPro"/>
</dbReference>
<feature type="compositionally biased region" description="Low complexity" evidence="5">
    <location>
        <begin position="775"/>
        <end position="821"/>
    </location>
</feature>
<dbReference type="Pfam" id="PF00172">
    <property type="entry name" value="Zn_clus"/>
    <property type="match status" value="1"/>
</dbReference>
<dbReference type="Gene3D" id="4.10.240.10">
    <property type="entry name" value="Zn(2)-C6 fungal-type DNA-binding domain"/>
    <property type="match status" value="1"/>
</dbReference>
<dbReference type="GO" id="GO:0000435">
    <property type="term" value="P:positive regulation of transcription from RNA polymerase II promoter by galactose"/>
    <property type="evidence" value="ECO:0007669"/>
    <property type="project" value="TreeGrafter"/>
</dbReference>
<dbReference type="InterPro" id="IPR036864">
    <property type="entry name" value="Zn2-C6_fun-type_DNA-bd_sf"/>
</dbReference>
<feature type="region of interest" description="Disordered" evidence="5">
    <location>
        <begin position="200"/>
        <end position="230"/>
    </location>
</feature>
<dbReference type="CDD" id="cd00067">
    <property type="entry name" value="GAL4"/>
    <property type="match status" value="1"/>
</dbReference>
<keyword evidence="1" id="KW-0479">Metal-binding</keyword>
<evidence type="ECO:0000256" key="5">
    <source>
        <dbReference type="SAM" id="MobiDB-lite"/>
    </source>
</evidence>
<dbReference type="InterPro" id="IPR001138">
    <property type="entry name" value="Zn2Cys6_DnaBD"/>
</dbReference>
<evidence type="ECO:0000256" key="4">
    <source>
        <dbReference type="ARBA" id="ARBA00023242"/>
    </source>
</evidence>
<dbReference type="InterPro" id="IPR051127">
    <property type="entry name" value="Fungal_SecMet_Regulators"/>
</dbReference>
<dbReference type="SMART" id="SM00066">
    <property type="entry name" value="GAL4"/>
    <property type="match status" value="1"/>
</dbReference>
<dbReference type="PANTHER" id="PTHR47424:SF5">
    <property type="entry name" value="ZN(II)2CYS6 TRANSCRIPTION FACTOR (EUROFUNG)"/>
    <property type="match status" value="1"/>
</dbReference>
<feature type="region of interest" description="Disordered" evidence="5">
    <location>
        <begin position="264"/>
        <end position="290"/>
    </location>
</feature>
<evidence type="ECO:0000256" key="2">
    <source>
        <dbReference type="ARBA" id="ARBA00023015"/>
    </source>
</evidence>
<proteinExistence type="predicted"/>
<dbReference type="GeneID" id="11523621"/>
<evidence type="ECO:0000256" key="1">
    <source>
        <dbReference type="ARBA" id="ARBA00022723"/>
    </source>
</evidence>
<reference evidence="7 8" key="1">
    <citation type="journal article" date="2011" name="Nat. Biotechnol.">
        <title>Comparative genomic analysis of the thermophilic biomass-degrading fungi Myceliophthora thermophila and Thielavia terrestris.</title>
        <authorList>
            <person name="Berka R.M."/>
            <person name="Grigoriev I.V."/>
            <person name="Otillar R."/>
            <person name="Salamov A."/>
            <person name="Grimwood J."/>
            <person name="Reid I."/>
            <person name="Ishmael N."/>
            <person name="John T."/>
            <person name="Darmond C."/>
            <person name="Moisan M.-C."/>
            <person name="Henrissat B."/>
            <person name="Coutinho P.M."/>
            <person name="Lombard V."/>
            <person name="Natvig D.O."/>
            <person name="Lindquist E."/>
            <person name="Schmutz J."/>
            <person name="Lucas S."/>
            <person name="Harris P."/>
            <person name="Powlowski J."/>
            <person name="Bellemare A."/>
            <person name="Taylor D."/>
            <person name="Butler G."/>
            <person name="de Vries R.P."/>
            <person name="Allijn I.E."/>
            <person name="van den Brink J."/>
            <person name="Ushinsky S."/>
            <person name="Storms R."/>
            <person name="Powell A.J."/>
            <person name="Paulsen I.T."/>
            <person name="Elbourne L.D.H."/>
            <person name="Baker S.E."/>
            <person name="Magnuson J."/>
            <person name="LaBoissiere S."/>
            <person name="Clutterbuck A.J."/>
            <person name="Martinez D."/>
            <person name="Wogulis M."/>
            <person name="de Leon A.L."/>
            <person name="Rey M.W."/>
            <person name="Tsang A."/>
        </authorList>
    </citation>
    <scope>NUCLEOTIDE SEQUENCE [LARGE SCALE GENOMIC DNA]</scope>
    <source>
        <strain evidence="8">ATCC 38088 / NRRL 8126</strain>
    </source>
</reference>
<dbReference type="SUPFAM" id="SSF57701">
    <property type="entry name" value="Zn2/Cys6 DNA-binding domain"/>
    <property type="match status" value="1"/>
</dbReference>
<evidence type="ECO:0000313" key="8">
    <source>
        <dbReference type="Proteomes" id="UP000008181"/>
    </source>
</evidence>
<dbReference type="RefSeq" id="XP_003650744.1">
    <property type="nucleotide sequence ID" value="XM_003650696.1"/>
</dbReference>
<dbReference type="OrthoDB" id="3971593at2759"/>
<evidence type="ECO:0000313" key="7">
    <source>
        <dbReference type="EMBL" id="AEO64408.1"/>
    </source>
</evidence>
<dbReference type="PANTHER" id="PTHR47424">
    <property type="entry name" value="REGULATORY PROTEIN GAL4"/>
    <property type="match status" value="1"/>
</dbReference>
<evidence type="ECO:0000259" key="6">
    <source>
        <dbReference type="PROSITE" id="PS50048"/>
    </source>
</evidence>
<dbReference type="AlphaFoldDB" id="G2QT82"/>
<dbReference type="HOGENOM" id="CLU_008828_0_0_1"/>
<organism evidence="7 8">
    <name type="scientific">Thermothielavioides terrestris (strain ATCC 38088 / NRRL 8126)</name>
    <name type="common">Thielavia terrestris</name>
    <dbReference type="NCBI Taxonomy" id="578455"/>
    <lineage>
        <taxon>Eukaryota</taxon>
        <taxon>Fungi</taxon>
        <taxon>Dikarya</taxon>
        <taxon>Ascomycota</taxon>
        <taxon>Pezizomycotina</taxon>
        <taxon>Sordariomycetes</taxon>
        <taxon>Sordariomycetidae</taxon>
        <taxon>Sordariales</taxon>
        <taxon>Chaetomiaceae</taxon>
        <taxon>Thermothielavioides</taxon>
        <taxon>Thermothielavioides terrestris</taxon>
    </lineage>
</organism>
<keyword evidence="8" id="KW-1185">Reference proteome</keyword>
<dbReference type="GO" id="GO:0005634">
    <property type="term" value="C:nucleus"/>
    <property type="evidence" value="ECO:0007669"/>
    <property type="project" value="TreeGrafter"/>
</dbReference>
<dbReference type="Proteomes" id="UP000008181">
    <property type="component" value="Chromosome 1"/>
</dbReference>
<dbReference type="KEGG" id="ttt:THITE_2110543"/>
<dbReference type="GO" id="GO:0000978">
    <property type="term" value="F:RNA polymerase II cis-regulatory region sequence-specific DNA binding"/>
    <property type="evidence" value="ECO:0007669"/>
    <property type="project" value="TreeGrafter"/>
</dbReference>
<dbReference type="PROSITE" id="PS50048">
    <property type="entry name" value="ZN2_CY6_FUNGAL_2"/>
    <property type="match status" value="1"/>
</dbReference>
<feature type="compositionally biased region" description="Low complexity" evidence="5">
    <location>
        <begin position="830"/>
        <end position="840"/>
    </location>
</feature>
<dbReference type="PROSITE" id="PS00463">
    <property type="entry name" value="ZN2_CY6_FUNGAL_1"/>
    <property type="match status" value="1"/>
</dbReference>
<dbReference type="SMART" id="SM00906">
    <property type="entry name" value="Fungal_trans"/>
    <property type="match status" value="1"/>
</dbReference>
<feature type="region of interest" description="Disordered" evidence="5">
    <location>
        <begin position="56"/>
        <end position="118"/>
    </location>
</feature>
<dbReference type="GO" id="GO:0000981">
    <property type="term" value="F:DNA-binding transcription factor activity, RNA polymerase II-specific"/>
    <property type="evidence" value="ECO:0007669"/>
    <property type="project" value="InterPro"/>
</dbReference>
<name>G2QT82_THETT</name>